<reference evidence="1 2" key="1">
    <citation type="submission" date="2016-12" db="EMBL/GenBank/DDBJ databases">
        <title>The genomes of Aspergillus section Nigri reveals drivers in fungal speciation.</title>
        <authorList>
            <consortium name="DOE Joint Genome Institute"/>
            <person name="Vesth T.C."/>
            <person name="Nybo J."/>
            <person name="Theobald S."/>
            <person name="Brandl J."/>
            <person name="Frisvad J.C."/>
            <person name="Nielsen K.F."/>
            <person name="Lyhne E.K."/>
            <person name="Kogle M.E."/>
            <person name="Kuo A."/>
            <person name="Riley R."/>
            <person name="Clum A."/>
            <person name="Nolan M."/>
            <person name="Lipzen A."/>
            <person name="Salamov A."/>
            <person name="Henrissat B."/>
            <person name="Wiebenga A."/>
            <person name="De Vries R.P."/>
            <person name="Grigoriev I.V."/>
            <person name="Mortensen U.H."/>
            <person name="Andersen M.R."/>
            <person name="Baker S.E."/>
        </authorList>
    </citation>
    <scope>NUCLEOTIDE SEQUENCE [LARGE SCALE GENOMIC DNA]</scope>
    <source>
        <strain evidence="1 2">CBS 117.55</strain>
    </source>
</reference>
<dbReference type="Proteomes" id="UP000247233">
    <property type="component" value="Unassembled WGS sequence"/>
</dbReference>
<dbReference type="EMBL" id="MSFL01000003">
    <property type="protein sequence ID" value="PWY90068.1"/>
    <property type="molecule type" value="Genomic_DNA"/>
</dbReference>
<dbReference type="VEuPathDB" id="FungiDB:BO70DRAFT_133675"/>
<accession>A0A317WZA4</accession>
<comment type="caution">
    <text evidence="1">The sequence shown here is derived from an EMBL/GenBank/DDBJ whole genome shotgun (WGS) entry which is preliminary data.</text>
</comment>
<dbReference type="RefSeq" id="XP_025402899.1">
    <property type="nucleotide sequence ID" value="XM_025538063.1"/>
</dbReference>
<evidence type="ECO:0000313" key="1">
    <source>
        <dbReference type="EMBL" id="PWY90068.1"/>
    </source>
</evidence>
<organism evidence="1 2">
    <name type="scientific">Aspergillus heteromorphus CBS 117.55</name>
    <dbReference type="NCBI Taxonomy" id="1448321"/>
    <lineage>
        <taxon>Eukaryota</taxon>
        <taxon>Fungi</taxon>
        <taxon>Dikarya</taxon>
        <taxon>Ascomycota</taxon>
        <taxon>Pezizomycotina</taxon>
        <taxon>Eurotiomycetes</taxon>
        <taxon>Eurotiomycetidae</taxon>
        <taxon>Eurotiales</taxon>
        <taxon>Aspergillaceae</taxon>
        <taxon>Aspergillus</taxon>
        <taxon>Aspergillus subgen. Circumdati</taxon>
    </lineage>
</organism>
<name>A0A317WZA4_9EURO</name>
<proteinExistence type="predicted"/>
<protein>
    <submittedName>
        <fullName evidence="1">Uncharacterized protein</fullName>
    </submittedName>
</protein>
<dbReference type="GeneID" id="37060300"/>
<evidence type="ECO:0000313" key="2">
    <source>
        <dbReference type="Proteomes" id="UP000247233"/>
    </source>
</evidence>
<gene>
    <name evidence="1" type="ORF">BO70DRAFT_133675</name>
</gene>
<keyword evidence="2" id="KW-1185">Reference proteome</keyword>
<dbReference type="AlphaFoldDB" id="A0A317WZA4"/>
<sequence>MAQARLLSPARASVRVCESSRVFPLTSREAAQPSPLRVMVLWVRSKTGWLPRFGLHKSVSKPGDTDGVFPQSFAVDKAGLSRLHSRRRFVALYDDVERLRGMIKGAEEGHCGSRVPVSLRNRGVVCEQSRDEMLEMSRKATNKAKGGSGETSSSLNRQVLITSRVGRVCWNATWKSSKR</sequence>